<reference evidence="2 3" key="1">
    <citation type="submission" date="2024-01" db="EMBL/GenBank/DDBJ databases">
        <title>The complete chloroplast genome sequence of Lithospermum erythrorhizon: insights into the phylogenetic relationship among Boraginaceae species and the maternal lineages of purple gromwells.</title>
        <authorList>
            <person name="Okada T."/>
            <person name="Watanabe K."/>
        </authorList>
    </citation>
    <scope>NUCLEOTIDE SEQUENCE [LARGE SCALE GENOMIC DNA]</scope>
</reference>
<feature type="region of interest" description="Disordered" evidence="1">
    <location>
        <begin position="1"/>
        <end position="20"/>
    </location>
</feature>
<evidence type="ECO:0000256" key="1">
    <source>
        <dbReference type="SAM" id="MobiDB-lite"/>
    </source>
</evidence>
<feature type="region of interest" description="Disordered" evidence="1">
    <location>
        <begin position="150"/>
        <end position="178"/>
    </location>
</feature>
<keyword evidence="3" id="KW-1185">Reference proteome</keyword>
<organism evidence="2 3">
    <name type="scientific">Lithospermum erythrorhizon</name>
    <name type="common">Purple gromwell</name>
    <name type="synonym">Lithospermum officinale var. erythrorhizon</name>
    <dbReference type="NCBI Taxonomy" id="34254"/>
    <lineage>
        <taxon>Eukaryota</taxon>
        <taxon>Viridiplantae</taxon>
        <taxon>Streptophyta</taxon>
        <taxon>Embryophyta</taxon>
        <taxon>Tracheophyta</taxon>
        <taxon>Spermatophyta</taxon>
        <taxon>Magnoliopsida</taxon>
        <taxon>eudicotyledons</taxon>
        <taxon>Gunneridae</taxon>
        <taxon>Pentapetalae</taxon>
        <taxon>asterids</taxon>
        <taxon>lamiids</taxon>
        <taxon>Boraginales</taxon>
        <taxon>Boraginaceae</taxon>
        <taxon>Boraginoideae</taxon>
        <taxon>Lithospermeae</taxon>
        <taxon>Lithospermum</taxon>
    </lineage>
</organism>
<name>A0AAV3RA43_LITER</name>
<comment type="caution">
    <text evidence="2">The sequence shown here is derived from an EMBL/GenBank/DDBJ whole genome shotgun (WGS) entry which is preliminary data.</text>
</comment>
<protein>
    <submittedName>
        <fullName evidence="2">Uncharacterized protein</fullName>
    </submittedName>
</protein>
<dbReference type="Proteomes" id="UP001454036">
    <property type="component" value="Unassembled WGS sequence"/>
</dbReference>
<evidence type="ECO:0000313" key="2">
    <source>
        <dbReference type="EMBL" id="GAA0173269.1"/>
    </source>
</evidence>
<dbReference type="AlphaFoldDB" id="A0AAV3RA43"/>
<evidence type="ECO:0000313" key="3">
    <source>
        <dbReference type="Proteomes" id="UP001454036"/>
    </source>
</evidence>
<proteinExistence type="predicted"/>
<sequence>MKKKKKRKCPTPEEDASKLVASNADPSLLVRVPNDNRINVDGVLDEKLQSVVAGWGQNASSPSDFGSCARPVGDGSSGVGLVAPQSGGVAALVPDNVDGSHGDYGLLAQVVSTKSTATPVSRPNVEDGPNSDGSQVVPIAGEILVFKAGGSGGSSEGKTAASNVRKPKVAGLVKQRAK</sequence>
<dbReference type="EMBL" id="BAABME010008522">
    <property type="protein sequence ID" value="GAA0173269.1"/>
    <property type="molecule type" value="Genomic_DNA"/>
</dbReference>
<gene>
    <name evidence="2" type="ORF">LIER_26923</name>
</gene>
<accession>A0AAV3RA43</accession>
<feature type="region of interest" description="Disordered" evidence="1">
    <location>
        <begin position="115"/>
        <end position="135"/>
    </location>
</feature>